<feature type="domain" description="Glycosyl transferase family 1" evidence="1">
    <location>
        <begin position="189"/>
        <end position="336"/>
    </location>
</feature>
<organism evidence="3">
    <name type="scientific">Akkermansia muciniphila</name>
    <dbReference type="NCBI Taxonomy" id="239935"/>
    <lineage>
        <taxon>Bacteria</taxon>
        <taxon>Pseudomonadati</taxon>
        <taxon>Verrucomicrobiota</taxon>
        <taxon>Verrucomicrobiia</taxon>
        <taxon>Verrucomicrobiales</taxon>
        <taxon>Akkermansiaceae</taxon>
        <taxon>Akkermansia</taxon>
    </lineage>
</organism>
<accession>A0A6N2R5C2</accession>
<evidence type="ECO:0000313" key="3">
    <source>
        <dbReference type="EMBL" id="VYS75459.1"/>
    </source>
</evidence>
<dbReference type="PANTHER" id="PTHR12526">
    <property type="entry name" value="GLYCOSYLTRANSFERASE"/>
    <property type="match status" value="1"/>
</dbReference>
<protein>
    <submittedName>
        <fullName evidence="3">2-deoxystreptamine N-acetyl-D-glucosaminyltransferase</fullName>
        <ecNumber evidence="3">2.4.1.283</ecNumber>
    </submittedName>
</protein>
<dbReference type="InterPro" id="IPR001296">
    <property type="entry name" value="Glyco_trans_1"/>
</dbReference>
<sequence length="370" mass="41113">MKIVHLVPSMESGGVEQVVMELGSGLSARGVENIVVSGGGRLIPRLEKEGSRHILMPIGKKSLATFFRIGALRALLQAVRPDILHLHSRVPAWVGYLAWKKLPPEDRPGLVTSVHGFYSVNRYSAIMSRGERVIAVSNCIRDYILTHYPSTPEDHIRIIPNAISPDQHHPDYSPSREWLTGWHMSYPELKGKFTLCLPGRITRLKGQLDLIPIVRQLLERGIPAHAVIVGETKKGKEEYKNEVLREIERAGVSHAFTWTGHRQDLRDIISTCSVTLSLTKSPEAFGKSTLEALALGRPVAGYAHGGVKEQLDAFLPEGNIAVGDTSSMAALLSRWYAQPPPLPRHIPSPYKMEDMIQAHLDVYQELTPYS</sequence>
<dbReference type="Pfam" id="PF00534">
    <property type="entry name" value="Glycos_transf_1"/>
    <property type="match status" value="1"/>
</dbReference>
<dbReference type="SUPFAM" id="SSF53756">
    <property type="entry name" value="UDP-Glycosyltransferase/glycogen phosphorylase"/>
    <property type="match status" value="1"/>
</dbReference>
<evidence type="ECO:0000259" key="1">
    <source>
        <dbReference type="Pfam" id="PF00534"/>
    </source>
</evidence>
<gene>
    <name evidence="3" type="primary">neoD</name>
    <name evidence="3" type="ORF">AMLFYP55_00197</name>
</gene>
<name>A0A6N2R5C2_9BACT</name>
<keyword evidence="3" id="KW-0808">Transferase</keyword>
<reference evidence="3" key="1">
    <citation type="submission" date="2019-11" db="EMBL/GenBank/DDBJ databases">
        <authorList>
            <person name="Feng L."/>
        </authorList>
    </citation>
    <scope>NUCLEOTIDE SEQUENCE</scope>
    <source>
        <strain evidence="3">AMuciniphilaLFYP55</strain>
    </source>
</reference>
<dbReference type="PANTHER" id="PTHR12526:SF638">
    <property type="entry name" value="SPORE COAT PROTEIN SA"/>
    <property type="match status" value="1"/>
</dbReference>
<dbReference type="AlphaFoldDB" id="A0A6N2R5C2"/>
<dbReference type="InterPro" id="IPR028098">
    <property type="entry name" value="Glyco_trans_4-like_N"/>
</dbReference>
<dbReference type="RefSeq" id="WP_102722664.1">
    <property type="nucleotide sequence ID" value="NZ_CACRSS010000001.1"/>
</dbReference>
<dbReference type="EC" id="2.4.1.283" evidence="3"/>
<dbReference type="EMBL" id="CACRSS010000001">
    <property type="protein sequence ID" value="VYS75459.1"/>
    <property type="molecule type" value="Genomic_DNA"/>
</dbReference>
<keyword evidence="3" id="KW-0328">Glycosyltransferase</keyword>
<dbReference type="SMR" id="A0A6N2R5C2"/>
<dbReference type="GO" id="GO:0102319">
    <property type="term" value="F:2-deoxystreptamine N-acetyl-D-glucosaminyltransferase activity"/>
    <property type="evidence" value="ECO:0007669"/>
    <property type="project" value="UniProtKB-EC"/>
</dbReference>
<dbReference type="Gene3D" id="3.40.50.2000">
    <property type="entry name" value="Glycogen Phosphorylase B"/>
    <property type="match status" value="2"/>
</dbReference>
<feature type="domain" description="Glycosyltransferase subfamily 4-like N-terminal" evidence="2">
    <location>
        <begin position="13"/>
        <end position="166"/>
    </location>
</feature>
<dbReference type="Pfam" id="PF13439">
    <property type="entry name" value="Glyco_transf_4"/>
    <property type="match status" value="1"/>
</dbReference>
<proteinExistence type="predicted"/>
<evidence type="ECO:0000259" key="2">
    <source>
        <dbReference type="Pfam" id="PF13439"/>
    </source>
</evidence>
<dbReference type="OrthoDB" id="9806653at2"/>